<dbReference type="Proteomes" id="UP000584374">
    <property type="component" value="Unassembled WGS sequence"/>
</dbReference>
<comment type="caution">
    <text evidence="1">The sequence shown here is derived from an EMBL/GenBank/DDBJ whole genome shotgun (WGS) entry which is preliminary data.</text>
</comment>
<dbReference type="EMBL" id="JACHIW010000001">
    <property type="protein sequence ID" value="MBB5155912.1"/>
    <property type="molecule type" value="Genomic_DNA"/>
</dbReference>
<name>A0A840Q054_9PSEU</name>
<accession>A0A840Q054</accession>
<reference evidence="1 2" key="1">
    <citation type="submission" date="2020-08" db="EMBL/GenBank/DDBJ databases">
        <title>Sequencing the genomes of 1000 actinobacteria strains.</title>
        <authorList>
            <person name="Klenk H.-P."/>
        </authorList>
    </citation>
    <scope>NUCLEOTIDE SEQUENCE [LARGE SCALE GENOMIC DNA]</scope>
    <source>
        <strain evidence="1 2">DSM 45584</strain>
    </source>
</reference>
<organism evidence="1 2">
    <name type="scientific">Saccharopolyspora phatthalungensis</name>
    <dbReference type="NCBI Taxonomy" id="664693"/>
    <lineage>
        <taxon>Bacteria</taxon>
        <taxon>Bacillati</taxon>
        <taxon>Actinomycetota</taxon>
        <taxon>Actinomycetes</taxon>
        <taxon>Pseudonocardiales</taxon>
        <taxon>Pseudonocardiaceae</taxon>
        <taxon>Saccharopolyspora</taxon>
    </lineage>
</organism>
<proteinExistence type="predicted"/>
<dbReference type="AlphaFoldDB" id="A0A840Q054"/>
<evidence type="ECO:0000313" key="1">
    <source>
        <dbReference type="EMBL" id="MBB5155912.1"/>
    </source>
</evidence>
<gene>
    <name evidence="1" type="ORF">BJ970_003446</name>
</gene>
<protein>
    <submittedName>
        <fullName evidence="1">CRP-like cAMP-binding protein</fullName>
    </submittedName>
</protein>
<keyword evidence="2" id="KW-1185">Reference proteome</keyword>
<dbReference type="RefSeq" id="WP_184727161.1">
    <property type="nucleotide sequence ID" value="NZ_JACHIW010000001.1"/>
</dbReference>
<sequence>MDNTQTSRLGRYLDGLVARAPAPPQDVLARPITAADVAAYPVYFIHGPGRDIAQNTLCAHDYTLVDSCPGCDADDPP</sequence>
<evidence type="ECO:0000313" key="2">
    <source>
        <dbReference type="Proteomes" id="UP000584374"/>
    </source>
</evidence>